<name>A0A7W7T316_9PSEU</name>
<comment type="caution">
    <text evidence="1">The sequence shown here is derived from an EMBL/GenBank/DDBJ whole genome shotgun (WGS) entry which is preliminary data.</text>
</comment>
<protein>
    <recommendedName>
        <fullName evidence="3">Sigma 54 modulation/S30EA-like ribosomal protein</fullName>
    </recommendedName>
</protein>
<dbReference type="Proteomes" id="UP000542674">
    <property type="component" value="Unassembled WGS sequence"/>
</dbReference>
<evidence type="ECO:0000313" key="1">
    <source>
        <dbReference type="EMBL" id="MBB4965654.1"/>
    </source>
</evidence>
<proteinExistence type="predicted"/>
<dbReference type="AlphaFoldDB" id="A0A7W7T316"/>
<reference evidence="1 2" key="1">
    <citation type="submission" date="2020-08" db="EMBL/GenBank/DDBJ databases">
        <title>Sequencing the genomes of 1000 actinobacteria strains.</title>
        <authorList>
            <person name="Klenk H.-P."/>
        </authorList>
    </citation>
    <scope>NUCLEOTIDE SEQUENCE [LARGE SCALE GENOMIC DNA]</scope>
    <source>
        <strain evidence="1 2">DSM 45084</strain>
    </source>
</reference>
<gene>
    <name evidence="1" type="ORF">F4559_003013</name>
</gene>
<organism evidence="1 2">
    <name type="scientific">Saccharothrix violaceirubra</name>
    <dbReference type="NCBI Taxonomy" id="413306"/>
    <lineage>
        <taxon>Bacteria</taxon>
        <taxon>Bacillati</taxon>
        <taxon>Actinomycetota</taxon>
        <taxon>Actinomycetes</taxon>
        <taxon>Pseudonocardiales</taxon>
        <taxon>Pseudonocardiaceae</taxon>
        <taxon>Saccharothrix</taxon>
    </lineage>
</organism>
<dbReference type="SUPFAM" id="SSF69754">
    <property type="entry name" value="Ribosome binding protein Y (YfiA homologue)"/>
    <property type="match status" value="1"/>
</dbReference>
<evidence type="ECO:0000313" key="2">
    <source>
        <dbReference type="Proteomes" id="UP000542674"/>
    </source>
</evidence>
<dbReference type="EMBL" id="JACHJS010000001">
    <property type="protein sequence ID" value="MBB4965654.1"/>
    <property type="molecule type" value="Genomic_DNA"/>
</dbReference>
<accession>A0A7W7T316</accession>
<keyword evidence="2" id="KW-1185">Reference proteome</keyword>
<sequence>MSTPHVIDNIQLDLAEGIPAEAGEYTRAKVDAVAKFAPADVPFATVRLTFDGPRLIVAHARLDVGGTPVNAEATAPTYQEAADALHDRLRHLLVELHH</sequence>
<evidence type="ECO:0008006" key="3">
    <source>
        <dbReference type="Google" id="ProtNLM"/>
    </source>
</evidence>
<dbReference type="RefSeq" id="WP_184669269.1">
    <property type="nucleotide sequence ID" value="NZ_BAABAI010000029.1"/>
</dbReference>
<dbReference type="InterPro" id="IPR036567">
    <property type="entry name" value="RHF-like"/>
</dbReference>